<dbReference type="Pfam" id="PF01476">
    <property type="entry name" value="LysM"/>
    <property type="match status" value="1"/>
</dbReference>
<dbReference type="InterPro" id="IPR045361">
    <property type="entry name" value="CIS_tube_prot_N"/>
</dbReference>
<dbReference type="SMART" id="SM00257">
    <property type="entry name" value="LysM"/>
    <property type="match status" value="1"/>
</dbReference>
<accession>A0AA37HEB8</accession>
<gene>
    <name evidence="2" type="ORF">MPEAHAMD_4521</name>
</gene>
<keyword evidence="3" id="KW-1185">Reference proteome</keyword>
<dbReference type="EMBL" id="BPQJ01000024">
    <property type="protein sequence ID" value="GJD64340.1"/>
    <property type="molecule type" value="Genomic_DNA"/>
</dbReference>
<organism evidence="2 3">
    <name type="scientific">Methylobacterium frigidaeris</name>
    <dbReference type="NCBI Taxonomy" id="2038277"/>
    <lineage>
        <taxon>Bacteria</taxon>
        <taxon>Pseudomonadati</taxon>
        <taxon>Pseudomonadota</taxon>
        <taxon>Alphaproteobacteria</taxon>
        <taxon>Hyphomicrobiales</taxon>
        <taxon>Methylobacteriaceae</taxon>
        <taxon>Methylobacterium</taxon>
    </lineage>
</organism>
<dbReference type="InterPro" id="IPR018392">
    <property type="entry name" value="LysM"/>
</dbReference>
<dbReference type="CDD" id="cd00118">
    <property type="entry name" value="LysM"/>
    <property type="match status" value="1"/>
</dbReference>
<dbReference type="PROSITE" id="PS51782">
    <property type="entry name" value="LYSM"/>
    <property type="match status" value="1"/>
</dbReference>
<dbReference type="Proteomes" id="UP001055286">
    <property type="component" value="Unassembled WGS sequence"/>
</dbReference>
<reference evidence="2" key="2">
    <citation type="submission" date="2021-08" db="EMBL/GenBank/DDBJ databases">
        <authorList>
            <person name="Tani A."/>
            <person name="Ola A."/>
            <person name="Ogura Y."/>
            <person name="Katsura K."/>
            <person name="Hayashi T."/>
        </authorList>
    </citation>
    <scope>NUCLEOTIDE SEQUENCE</scope>
    <source>
        <strain evidence="2">JCM 32048</strain>
    </source>
</reference>
<comment type="caution">
    <text evidence="2">The sequence shown here is derived from an EMBL/GenBank/DDBJ whole genome shotgun (WGS) entry which is preliminary data.</text>
</comment>
<name>A0AA37HEB8_9HYPH</name>
<dbReference type="Gene3D" id="3.10.350.10">
    <property type="entry name" value="LysM domain"/>
    <property type="match status" value="1"/>
</dbReference>
<dbReference type="InterPro" id="IPR036779">
    <property type="entry name" value="LysM_dom_sf"/>
</dbReference>
<dbReference type="RefSeq" id="WP_238192463.1">
    <property type="nucleotide sequence ID" value="NZ_BPQJ01000024.1"/>
</dbReference>
<feature type="domain" description="LysM" evidence="1">
    <location>
        <begin position="155"/>
        <end position="202"/>
    </location>
</feature>
<protein>
    <recommendedName>
        <fullName evidence="1">LysM domain-containing protein</fullName>
    </recommendedName>
</protein>
<dbReference type="Pfam" id="PF19266">
    <property type="entry name" value="CIS_tube"/>
    <property type="match status" value="1"/>
</dbReference>
<sequence>MALVKATITTEHSGAVVSVMFNPEEYAVNQDNTFASQSIPGLSGPVIQFAHGGSRTLDVELLFDTYEQQRDVRQETEKLLKLMRIDPELHAPPILRVEWASLQFRCVLTRANQRFILFLADGRPVRARVTTSFQEFIDPEREAKEVSRQTADYTKLHTVAQGETLSAIAGRKYGDPRLWRVLAVANGMDDPFDLRAGRALVVPAIPYVDAETGELVT</sequence>
<evidence type="ECO:0000259" key="1">
    <source>
        <dbReference type="PROSITE" id="PS51782"/>
    </source>
</evidence>
<evidence type="ECO:0000313" key="3">
    <source>
        <dbReference type="Proteomes" id="UP001055286"/>
    </source>
</evidence>
<proteinExistence type="predicted"/>
<dbReference type="AlphaFoldDB" id="A0AA37HEB8"/>
<reference evidence="2" key="1">
    <citation type="journal article" date="2016" name="Front. Microbiol.">
        <title>Genome Sequence of the Piezophilic, Mesophilic Sulfate-Reducing Bacterium Desulfovibrio indicus J2T.</title>
        <authorList>
            <person name="Cao J."/>
            <person name="Maignien L."/>
            <person name="Shao Z."/>
            <person name="Alain K."/>
            <person name="Jebbar M."/>
        </authorList>
    </citation>
    <scope>NUCLEOTIDE SEQUENCE</scope>
    <source>
        <strain evidence="2">JCM 32048</strain>
    </source>
</reference>
<evidence type="ECO:0000313" key="2">
    <source>
        <dbReference type="EMBL" id="GJD64340.1"/>
    </source>
</evidence>